<accession>A0A512P9R9</accession>
<dbReference type="EMBL" id="BKAL01000002">
    <property type="protein sequence ID" value="GEP67940.1"/>
    <property type="molecule type" value="Genomic_DNA"/>
</dbReference>
<keyword evidence="2" id="KW-1185">Reference proteome</keyword>
<evidence type="ECO:0000313" key="2">
    <source>
        <dbReference type="Proteomes" id="UP000321798"/>
    </source>
</evidence>
<gene>
    <name evidence="1" type="ORF">CSO01_06550</name>
</gene>
<protein>
    <submittedName>
        <fullName evidence="1">Uncharacterized protein</fullName>
    </submittedName>
</protein>
<name>A0A512P9R9_9CELL</name>
<dbReference type="Proteomes" id="UP000321798">
    <property type="component" value="Unassembled WGS sequence"/>
</dbReference>
<comment type="caution">
    <text evidence="1">The sequence shown here is derived from an EMBL/GenBank/DDBJ whole genome shotgun (WGS) entry which is preliminary data.</text>
</comment>
<dbReference type="AlphaFoldDB" id="A0A512P9R9"/>
<evidence type="ECO:0000313" key="1">
    <source>
        <dbReference type="EMBL" id="GEP67940.1"/>
    </source>
</evidence>
<reference evidence="1 2" key="1">
    <citation type="submission" date="2019-07" db="EMBL/GenBank/DDBJ databases">
        <title>Whole genome shotgun sequence of Cellulomonas soli NBRC 109434.</title>
        <authorList>
            <person name="Hosoyama A."/>
            <person name="Uohara A."/>
            <person name="Ohji S."/>
            <person name="Ichikawa N."/>
        </authorList>
    </citation>
    <scope>NUCLEOTIDE SEQUENCE [LARGE SCALE GENOMIC DNA]</scope>
    <source>
        <strain evidence="1 2">NBRC 109434</strain>
    </source>
</reference>
<organism evidence="1 2">
    <name type="scientific">Cellulomonas soli</name>
    <dbReference type="NCBI Taxonomy" id="931535"/>
    <lineage>
        <taxon>Bacteria</taxon>
        <taxon>Bacillati</taxon>
        <taxon>Actinomycetota</taxon>
        <taxon>Actinomycetes</taxon>
        <taxon>Micrococcales</taxon>
        <taxon>Cellulomonadaceae</taxon>
        <taxon>Cellulomonas</taxon>
    </lineage>
</organism>
<proteinExistence type="predicted"/>
<sequence>MAKSAAKNMSSLASHTIVPTDTGFGRFTLTWVAVRGAAVAVDTSAIMAEL</sequence>